<organism evidence="1 2">
    <name type="scientific">Oncorhynchus mykiss</name>
    <name type="common">Rainbow trout</name>
    <name type="synonym">Salmo gairdneri</name>
    <dbReference type="NCBI Taxonomy" id="8022"/>
    <lineage>
        <taxon>Eukaryota</taxon>
        <taxon>Metazoa</taxon>
        <taxon>Chordata</taxon>
        <taxon>Craniata</taxon>
        <taxon>Vertebrata</taxon>
        <taxon>Euteleostomi</taxon>
        <taxon>Actinopterygii</taxon>
        <taxon>Neopterygii</taxon>
        <taxon>Teleostei</taxon>
        <taxon>Protacanthopterygii</taxon>
        <taxon>Salmoniformes</taxon>
        <taxon>Salmonidae</taxon>
        <taxon>Salmoninae</taxon>
        <taxon>Oncorhynchus</taxon>
    </lineage>
</organism>
<name>A0A8C7PC89_ONCMY</name>
<dbReference type="AlphaFoldDB" id="A0A8C7PC89"/>
<protein>
    <submittedName>
        <fullName evidence="1">Uncharacterized protein</fullName>
    </submittedName>
</protein>
<reference evidence="1" key="3">
    <citation type="submission" date="2025-09" db="UniProtKB">
        <authorList>
            <consortium name="Ensembl"/>
        </authorList>
    </citation>
    <scope>IDENTIFICATION</scope>
</reference>
<keyword evidence="2" id="KW-1185">Reference proteome</keyword>
<proteinExistence type="predicted"/>
<sequence length="83" mass="9359">MHFFFLKYNFKQGWATLIGVGSEPAQALKGASFRVTFLPCRGGRVALWLECWTSNQKVASSNPQADKVCRSVVLNDPLFLDRH</sequence>
<dbReference type="Ensembl" id="ENSOMYT00000022656.2">
    <property type="protein sequence ID" value="ENSOMYP00000020632.2"/>
    <property type="gene ID" value="ENSOMYG00000009953.2"/>
</dbReference>
<accession>A0A8C7PC89</accession>
<evidence type="ECO:0000313" key="2">
    <source>
        <dbReference type="Proteomes" id="UP000694395"/>
    </source>
</evidence>
<dbReference type="Proteomes" id="UP000694395">
    <property type="component" value="Chromosome 1"/>
</dbReference>
<evidence type="ECO:0000313" key="1">
    <source>
        <dbReference type="Ensembl" id="ENSOMYP00000020632.2"/>
    </source>
</evidence>
<reference evidence="1" key="1">
    <citation type="submission" date="2020-07" db="EMBL/GenBank/DDBJ databases">
        <title>A long reads based de novo assembly of the rainbow trout Arlee double haploid line genome.</title>
        <authorList>
            <person name="Gao G."/>
            <person name="Palti Y."/>
        </authorList>
    </citation>
    <scope>NUCLEOTIDE SEQUENCE [LARGE SCALE GENOMIC DNA]</scope>
</reference>
<reference evidence="1" key="2">
    <citation type="submission" date="2025-08" db="UniProtKB">
        <authorList>
            <consortium name="Ensembl"/>
        </authorList>
    </citation>
    <scope>IDENTIFICATION</scope>
</reference>